<dbReference type="PROSITE" id="PS50949">
    <property type="entry name" value="HTH_GNTR"/>
    <property type="match status" value="1"/>
</dbReference>
<name>A0A7K3M9I1_9ACTN</name>
<dbReference type="InterPro" id="IPR000524">
    <property type="entry name" value="Tscrpt_reg_HTH_GntR"/>
</dbReference>
<evidence type="ECO:0000256" key="3">
    <source>
        <dbReference type="ARBA" id="ARBA00023163"/>
    </source>
</evidence>
<feature type="domain" description="HTH gntR-type" evidence="4">
    <location>
        <begin position="28"/>
        <end position="96"/>
    </location>
</feature>
<dbReference type="SUPFAM" id="SSF46785">
    <property type="entry name" value="Winged helix' DNA-binding domain"/>
    <property type="match status" value="1"/>
</dbReference>
<dbReference type="Pfam" id="PF01547">
    <property type="entry name" value="SBP_bac_1"/>
    <property type="match status" value="1"/>
</dbReference>
<dbReference type="Gene3D" id="1.10.10.10">
    <property type="entry name" value="Winged helix-like DNA-binding domain superfamily/Winged helix DNA-binding domain"/>
    <property type="match status" value="1"/>
</dbReference>
<gene>
    <name evidence="5" type="ORF">F7O44_21355</name>
</gene>
<dbReference type="Gene3D" id="3.40.190.10">
    <property type="entry name" value="Periplasmic binding protein-like II"/>
    <property type="match status" value="2"/>
</dbReference>
<protein>
    <submittedName>
        <fullName evidence="5">Extracellular solute-binding protein</fullName>
    </submittedName>
</protein>
<dbReference type="EMBL" id="WLZY01000008">
    <property type="protein sequence ID" value="NDL59622.1"/>
    <property type="molecule type" value="Genomic_DNA"/>
</dbReference>
<dbReference type="Proteomes" id="UP000460435">
    <property type="component" value="Unassembled WGS sequence"/>
</dbReference>
<organism evidence="5 6">
    <name type="scientific">Phytoactinopolyspora mesophila</name>
    <dbReference type="NCBI Taxonomy" id="2650750"/>
    <lineage>
        <taxon>Bacteria</taxon>
        <taxon>Bacillati</taxon>
        <taxon>Actinomycetota</taxon>
        <taxon>Actinomycetes</taxon>
        <taxon>Jiangellales</taxon>
        <taxon>Jiangellaceae</taxon>
        <taxon>Phytoactinopolyspora</taxon>
    </lineage>
</organism>
<evidence type="ECO:0000256" key="2">
    <source>
        <dbReference type="ARBA" id="ARBA00023125"/>
    </source>
</evidence>
<dbReference type="GO" id="GO:0003700">
    <property type="term" value="F:DNA-binding transcription factor activity"/>
    <property type="evidence" value="ECO:0007669"/>
    <property type="project" value="InterPro"/>
</dbReference>
<dbReference type="InterPro" id="IPR036388">
    <property type="entry name" value="WH-like_DNA-bd_sf"/>
</dbReference>
<keyword evidence="6" id="KW-1185">Reference proteome</keyword>
<dbReference type="Pfam" id="PF00392">
    <property type="entry name" value="GntR"/>
    <property type="match status" value="1"/>
</dbReference>
<evidence type="ECO:0000313" key="5">
    <source>
        <dbReference type="EMBL" id="NDL59622.1"/>
    </source>
</evidence>
<comment type="caution">
    <text evidence="5">The sequence shown here is derived from an EMBL/GenBank/DDBJ whole genome shotgun (WGS) entry which is preliminary data.</text>
</comment>
<dbReference type="CDD" id="cd07377">
    <property type="entry name" value="WHTH_GntR"/>
    <property type="match status" value="1"/>
</dbReference>
<evidence type="ECO:0000256" key="1">
    <source>
        <dbReference type="ARBA" id="ARBA00023015"/>
    </source>
</evidence>
<dbReference type="GO" id="GO:0003677">
    <property type="term" value="F:DNA binding"/>
    <property type="evidence" value="ECO:0007669"/>
    <property type="project" value="UniProtKB-KW"/>
</dbReference>
<dbReference type="PRINTS" id="PR00035">
    <property type="entry name" value="HTHGNTR"/>
</dbReference>
<proteinExistence type="predicted"/>
<reference evidence="5 6" key="1">
    <citation type="submission" date="2019-11" db="EMBL/GenBank/DDBJ databases">
        <authorList>
            <person name="Li X.-J."/>
            <person name="Feng X.-M."/>
        </authorList>
    </citation>
    <scope>NUCLEOTIDE SEQUENCE [LARGE SCALE GENOMIC DNA]</scope>
    <source>
        <strain evidence="5 6">XMNu-373</strain>
    </source>
</reference>
<keyword evidence="1" id="KW-0805">Transcription regulation</keyword>
<dbReference type="InterPro" id="IPR036390">
    <property type="entry name" value="WH_DNA-bd_sf"/>
</dbReference>
<dbReference type="SMART" id="SM00345">
    <property type="entry name" value="HTH_GNTR"/>
    <property type="match status" value="1"/>
</dbReference>
<sequence length="503" mass="54238">MVLSRTTARGRPTFAGGCHMSIDPEQPIPLYFQLKTLLLQAMIRGDYGPGDRLPTEHELCERYGLSRTPVGRALSELAEEGVILRHRRRGTFVNPHWAPRRGTELRIVVPAEGPWEGLIHKTAPDDLAISVVAVPRSDLYHTLTHAVAEGQAPDLAVLDSVWMPEFAASGFLHPLEDLDETWIRAEFETDFLPPLITANRYQGGTYAVSLSADVAGLWYRRNELQRLDLEPPETWADLSAVGHALLGDGITHPLALPGGSKGAETTTYCLLAFLASNGVEVLGPGAVTLGQPRTVQALTFLRQLVEEELLPAEAVGYEWNRPIRLLARGQAGISFGGSYEARALAEKMDVELGELADHVGFIPIPRGPEGGAPASLAGTMVCGIFRQAAHPLLAWRLLRHLTAPEPLAAIGTATGRIPPRRSAIELIDDDPLLDTAVGVLEKAVIRPRTPVYPRVTAQLQSMLEASLLGQLSPAQAASRAAELISAITGLPLSDTLVDASHSG</sequence>
<keyword evidence="3" id="KW-0804">Transcription</keyword>
<keyword evidence="2" id="KW-0238">DNA-binding</keyword>
<dbReference type="PANTHER" id="PTHR43649">
    <property type="entry name" value="ARABINOSE-BINDING PROTEIN-RELATED"/>
    <property type="match status" value="1"/>
</dbReference>
<dbReference type="InterPro" id="IPR006059">
    <property type="entry name" value="SBP"/>
</dbReference>
<evidence type="ECO:0000313" key="6">
    <source>
        <dbReference type="Proteomes" id="UP000460435"/>
    </source>
</evidence>
<evidence type="ECO:0000259" key="4">
    <source>
        <dbReference type="PROSITE" id="PS50949"/>
    </source>
</evidence>
<dbReference type="InterPro" id="IPR050490">
    <property type="entry name" value="Bact_solute-bd_prot1"/>
</dbReference>
<dbReference type="AlphaFoldDB" id="A0A7K3M9I1"/>
<accession>A0A7K3M9I1</accession>
<dbReference type="SUPFAM" id="SSF53850">
    <property type="entry name" value="Periplasmic binding protein-like II"/>
    <property type="match status" value="1"/>
</dbReference>
<dbReference type="PANTHER" id="PTHR43649:SF12">
    <property type="entry name" value="DIACETYLCHITOBIOSE BINDING PROTEIN DASA"/>
    <property type="match status" value="1"/>
</dbReference>